<proteinExistence type="predicted"/>
<name>M1Z453_9FIRM</name>
<dbReference type="EMBL" id="LT669839">
    <property type="protein sequence ID" value="SHD75835.1"/>
    <property type="molecule type" value="Genomic_DNA"/>
</dbReference>
<gene>
    <name evidence="2" type="ORF">CUESP1_0446</name>
</gene>
<dbReference type="HOGENOM" id="CLU_111928_0_0_9"/>
<accession>M1Z453</accession>
<evidence type="ECO:0000313" key="3">
    <source>
        <dbReference type="Proteomes" id="UP000245423"/>
    </source>
</evidence>
<keyword evidence="1" id="KW-0812">Transmembrane</keyword>
<dbReference type="Proteomes" id="UP000245423">
    <property type="component" value="Chromosome 1"/>
</dbReference>
<keyword evidence="1" id="KW-0472">Membrane</keyword>
<dbReference type="AlphaFoldDB" id="M1Z453"/>
<protein>
    <recommendedName>
        <fullName evidence="4">DUF1700 domain-containing protein</fullName>
    </recommendedName>
</protein>
<organism evidence="2 3">
    <name type="scientific">[Clostridium] ultunense Esp</name>
    <dbReference type="NCBI Taxonomy" id="1288971"/>
    <lineage>
        <taxon>Bacteria</taxon>
        <taxon>Bacillati</taxon>
        <taxon>Bacillota</taxon>
        <taxon>Tissierellia</taxon>
        <taxon>Tissierellales</taxon>
        <taxon>Tepidimicrobiaceae</taxon>
        <taxon>Schnuerera</taxon>
    </lineage>
</organism>
<keyword evidence="3" id="KW-1185">Reference proteome</keyword>
<feature type="transmembrane region" description="Helical" evidence="1">
    <location>
        <begin position="82"/>
        <end position="109"/>
    </location>
</feature>
<feature type="transmembrane region" description="Helical" evidence="1">
    <location>
        <begin position="143"/>
        <end position="169"/>
    </location>
</feature>
<feature type="transmembrane region" description="Helical" evidence="1">
    <location>
        <begin position="116"/>
        <end position="137"/>
    </location>
</feature>
<dbReference type="Pfam" id="PF22564">
    <property type="entry name" value="HAAS"/>
    <property type="match status" value="1"/>
</dbReference>
<keyword evidence="1" id="KW-1133">Transmembrane helix</keyword>
<sequence>MLNRREFIETLRNGLKGLPENEIMDILYDYEEHFEVGLSKGKSEEEIAEELGGPTNIARTYIATSKISEAENNPSPKNLLRAVLAAMALGFFNLIIVLGPFLLIVGLLIGLYGISVGFIVGGISSFFGTIAAPFFPYSISINVYPITSISFGTVLTALGLLIGIGSAYLTKLLYQAVIKYLRWNIDIITK</sequence>
<evidence type="ECO:0008006" key="4">
    <source>
        <dbReference type="Google" id="ProtNLM"/>
    </source>
</evidence>
<reference evidence="2 3" key="1">
    <citation type="submission" date="2016-11" db="EMBL/GenBank/DDBJ databases">
        <authorList>
            <person name="Manzoor S."/>
        </authorList>
    </citation>
    <scope>NUCLEOTIDE SEQUENCE [LARGE SCALE GENOMIC DNA]</scope>
    <source>
        <strain evidence="2">Clostridium ultunense strain Esp</strain>
    </source>
</reference>
<evidence type="ECO:0000313" key="2">
    <source>
        <dbReference type="EMBL" id="SHD75835.1"/>
    </source>
</evidence>
<evidence type="ECO:0000256" key="1">
    <source>
        <dbReference type="SAM" id="Phobius"/>
    </source>
</evidence>